<dbReference type="InterPro" id="IPR032710">
    <property type="entry name" value="NTF2-like_dom_sf"/>
</dbReference>
<dbReference type="Gene3D" id="3.10.450.50">
    <property type="match status" value="1"/>
</dbReference>
<evidence type="ECO:0000313" key="3">
    <source>
        <dbReference type="Proteomes" id="UP000005850"/>
    </source>
</evidence>
<dbReference type="KEGG" id="blr:BRLA_c026330"/>
<dbReference type="EMBL" id="CP007806">
    <property type="protein sequence ID" value="AIG26952.1"/>
    <property type="molecule type" value="Genomic_DNA"/>
</dbReference>
<keyword evidence="3" id="KW-1185">Reference proteome</keyword>
<dbReference type="Proteomes" id="UP000005850">
    <property type="component" value="Chromosome"/>
</dbReference>
<name>A0A075R336_BRELA</name>
<dbReference type="Pfam" id="PF12680">
    <property type="entry name" value="SnoaL_2"/>
    <property type="match status" value="1"/>
</dbReference>
<dbReference type="PANTHER" id="PTHR41252:SF1">
    <property type="entry name" value="BLR2505 PROTEIN"/>
    <property type="match status" value="1"/>
</dbReference>
<dbReference type="RefSeq" id="WP_003336227.1">
    <property type="nucleotide sequence ID" value="NZ_CP007806.1"/>
</dbReference>
<sequence>MGQLTNLEIIRRTYEGPSSSNAQHLLAALSDFVEWTEAPGFPYGGTYIGVEAVMQNVFSRLATEWDDFKASVHTYHEVNEKDIIIVEGVYSGTYKATGKAFQAEFVHIYHLHEGKIIKFKQYVDSHVVQQAMTF</sequence>
<dbReference type="HOGENOM" id="CLU_107220_2_1_9"/>
<organism evidence="2 3">
    <name type="scientific">Brevibacillus laterosporus LMG 15441</name>
    <dbReference type="NCBI Taxonomy" id="1042163"/>
    <lineage>
        <taxon>Bacteria</taxon>
        <taxon>Bacillati</taxon>
        <taxon>Bacillota</taxon>
        <taxon>Bacilli</taxon>
        <taxon>Bacillales</taxon>
        <taxon>Paenibacillaceae</taxon>
        <taxon>Brevibacillus</taxon>
    </lineage>
</organism>
<evidence type="ECO:0000313" key="2">
    <source>
        <dbReference type="EMBL" id="AIG26952.1"/>
    </source>
</evidence>
<reference evidence="2 3" key="1">
    <citation type="journal article" date="2011" name="J. Bacteriol.">
        <title>Genome sequence of Brevibacillus laterosporus LMG 15441, a pathogen of invertebrates.</title>
        <authorList>
            <person name="Djukic M."/>
            <person name="Poehlein A."/>
            <person name="Thurmer A."/>
            <person name="Daniel R."/>
        </authorList>
    </citation>
    <scope>NUCLEOTIDE SEQUENCE [LARGE SCALE GENOMIC DNA]</scope>
    <source>
        <strain evidence="2 3">LMG 15441</strain>
    </source>
</reference>
<accession>A0A075R336</accession>
<proteinExistence type="predicted"/>
<dbReference type="STRING" id="1042163.BRLA_c026330"/>
<dbReference type="InterPro" id="IPR037401">
    <property type="entry name" value="SnoaL-like"/>
</dbReference>
<dbReference type="GO" id="GO:0016853">
    <property type="term" value="F:isomerase activity"/>
    <property type="evidence" value="ECO:0007669"/>
    <property type="project" value="UniProtKB-KW"/>
</dbReference>
<dbReference type="eggNOG" id="COG3631">
    <property type="taxonomic scope" value="Bacteria"/>
</dbReference>
<evidence type="ECO:0000259" key="1">
    <source>
        <dbReference type="Pfam" id="PF12680"/>
    </source>
</evidence>
<gene>
    <name evidence="2" type="ORF">BRLA_c026330</name>
</gene>
<dbReference type="AlphaFoldDB" id="A0A075R336"/>
<feature type="domain" description="SnoaL-like" evidence="1">
    <location>
        <begin position="11"/>
        <end position="117"/>
    </location>
</feature>
<dbReference type="SUPFAM" id="SSF54427">
    <property type="entry name" value="NTF2-like"/>
    <property type="match status" value="1"/>
</dbReference>
<protein>
    <submittedName>
        <fullName evidence="2">Ketosteroid isomerase-related protein</fullName>
    </submittedName>
</protein>
<dbReference type="PANTHER" id="PTHR41252">
    <property type="entry name" value="BLR2505 PROTEIN"/>
    <property type="match status" value="1"/>
</dbReference>
<keyword evidence="2" id="KW-0413">Isomerase</keyword>